<feature type="region of interest" description="Disordered" evidence="1">
    <location>
        <begin position="131"/>
        <end position="171"/>
    </location>
</feature>
<reference evidence="2" key="1">
    <citation type="journal article" date="2014" name="Int. J. Syst. Evol. Microbiol.">
        <title>Complete genome sequence of Corynebacterium casei LMG S-19264T (=DSM 44701T), isolated from a smear-ripened cheese.</title>
        <authorList>
            <consortium name="US DOE Joint Genome Institute (JGI-PGF)"/>
            <person name="Walter F."/>
            <person name="Albersmeier A."/>
            <person name="Kalinowski J."/>
            <person name="Ruckert C."/>
        </authorList>
    </citation>
    <scope>NUCLEOTIDE SEQUENCE</scope>
    <source>
        <strain evidence="2">JCM 4988</strain>
    </source>
</reference>
<evidence type="ECO:0000313" key="2">
    <source>
        <dbReference type="EMBL" id="GGZ14910.1"/>
    </source>
</evidence>
<sequence>MRIRLVAVVAAAVVVLGTVATTVYDRLTEPTAAFDAVTLHDPDDDHQVAAAADDVWHGTVRRRLGMRTIAGIPSQLYEVKVGRVFKGGLTGVVTVTQTADDPPLDDEHSYVFATVPWREARDGHAVLAEARPRSAEDLAAPAPDRAAGEPADSTVGDHWTWVSSHLPSSRP</sequence>
<comment type="caution">
    <text evidence="2">The sequence shown here is derived from an EMBL/GenBank/DDBJ whole genome shotgun (WGS) entry which is preliminary data.</text>
</comment>
<evidence type="ECO:0000256" key="1">
    <source>
        <dbReference type="SAM" id="MobiDB-lite"/>
    </source>
</evidence>
<accession>A0A918PLB3</accession>
<dbReference type="AlphaFoldDB" id="A0A918PLB3"/>
<keyword evidence="3" id="KW-1185">Reference proteome</keyword>
<gene>
    <name evidence="2" type="ORF">GCM10010387_03950</name>
</gene>
<name>A0A918PLB3_9ACTN</name>
<reference evidence="2" key="2">
    <citation type="submission" date="2020-09" db="EMBL/GenBank/DDBJ databases">
        <authorList>
            <person name="Sun Q."/>
            <person name="Ohkuma M."/>
        </authorList>
    </citation>
    <scope>NUCLEOTIDE SEQUENCE</scope>
    <source>
        <strain evidence="2">JCM 4988</strain>
    </source>
</reference>
<feature type="compositionally biased region" description="Polar residues" evidence="1">
    <location>
        <begin position="161"/>
        <end position="171"/>
    </location>
</feature>
<evidence type="ECO:0000313" key="3">
    <source>
        <dbReference type="Proteomes" id="UP000630936"/>
    </source>
</evidence>
<dbReference type="EMBL" id="BMWG01000001">
    <property type="protein sequence ID" value="GGZ14910.1"/>
    <property type="molecule type" value="Genomic_DNA"/>
</dbReference>
<dbReference type="RefSeq" id="WP_229868473.1">
    <property type="nucleotide sequence ID" value="NZ_BMWG01000001.1"/>
</dbReference>
<proteinExistence type="predicted"/>
<protein>
    <submittedName>
        <fullName evidence="2">Uncharacterized protein</fullName>
    </submittedName>
</protein>
<dbReference type="Proteomes" id="UP000630936">
    <property type="component" value="Unassembled WGS sequence"/>
</dbReference>
<organism evidence="2 3">
    <name type="scientific">Streptomyces inusitatus</name>
    <dbReference type="NCBI Taxonomy" id="68221"/>
    <lineage>
        <taxon>Bacteria</taxon>
        <taxon>Bacillati</taxon>
        <taxon>Actinomycetota</taxon>
        <taxon>Actinomycetes</taxon>
        <taxon>Kitasatosporales</taxon>
        <taxon>Streptomycetaceae</taxon>
        <taxon>Streptomyces</taxon>
    </lineage>
</organism>